<sequence length="54" mass="6226">MDSLRQGNDRREVQRDIVKALAFPREPEQRDEPWDTHTSQKTLRSSSETVSPSG</sequence>
<proteinExistence type="predicted"/>
<evidence type="ECO:0000313" key="2">
    <source>
        <dbReference type="EMBL" id="TEB21725.1"/>
    </source>
</evidence>
<dbReference type="Proteomes" id="UP000298030">
    <property type="component" value="Unassembled WGS sequence"/>
</dbReference>
<dbReference type="AlphaFoldDB" id="A0A4Y7SIR8"/>
<gene>
    <name evidence="2" type="ORF">FA13DRAFT_1741666</name>
</gene>
<accession>A0A4Y7SIR8</accession>
<feature type="region of interest" description="Disordered" evidence="1">
    <location>
        <begin position="20"/>
        <end position="54"/>
    </location>
</feature>
<feature type="compositionally biased region" description="Basic and acidic residues" evidence="1">
    <location>
        <begin position="25"/>
        <end position="35"/>
    </location>
</feature>
<feature type="compositionally biased region" description="Polar residues" evidence="1">
    <location>
        <begin position="36"/>
        <end position="54"/>
    </location>
</feature>
<organism evidence="2 3">
    <name type="scientific">Coprinellus micaceus</name>
    <name type="common">Glistening ink-cap mushroom</name>
    <name type="synonym">Coprinus micaceus</name>
    <dbReference type="NCBI Taxonomy" id="71717"/>
    <lineage>
        <taxon>Eukaryota</taxon>
        <taxon>Fungi</taxon>
        <taxon>Dikarya</taxon>
        <taxon>Basidiomycota</taxon>
        <taxon>Agaricomycotina</taxon>
        <taxon>Agaricomycetes</taxon>
        <taxon>Agaricomycetidae</taxon>
        <taxon>Agaricales</taxon>
        <taxon>Agaricineae</taxon>
        <taxon>Psathyrellaceae</taxon>
        <taxon>Coprinellus</taxon>
    </lineage>
</organism>
<dbReference type="EMBL" id="QPFP01000104">
    <property type="protein sequence ID" value="TEB21725.1"/>
    <property type="molecule type" value="Genomic_DNA"/>
</dbReference>
<evidence type="ECO:0000313" key="3">
    <source>
        <dbReference type="Proteomes" id="UP000298030"/>
    </source>
</evidence>
<comment type="caution">
    <text evidence="2">The sequence shown here is derived from an EMBL/GenBank/DDBJ whole genome shotgun (WGS) entry which is preliminary data.</text>
</comment>
<protein>
    <submittedName>
        <fullName evidence="2">Uncharacterized protein</fullName>
    </submittedName>
</protein>
<evidence type="ECO:0000256" key="1">
    <source>
        <dbReference type="SAM" id="MobiDB-lite"/>
    </source>
</evidence>
<name>A0A4Y7SIR8_COPMI</name>
<keyword evidence="3" id="KW-1185">Reference proteome</keyword>
<reference evidence="2 3" key="1">
    <citation type="journal article" date="2019" name="Nat. Ecol. Evol.">
        <title>Megaphylogeny resolves global patterns of mushroom evolution.</title>
        <authorList>
            <person name="Varga T."/>
            <person name="Krizsan K."/>
            <person name="Foldi C."/>
            <person name="Dima B."/>
            <person name="Sanchez-Garcia M."/>
            <person name="Sanchez-Ramirez S."/>
            <person name="Szollosi G.J."/>
            <person name="Szarkandi J.G."/>
            <person name="Papp V."/>
            <person name="Albert L."/>
            <person name="Andreopoulos W."/>
            <person name="Angelini C."/>
            <person name="Antonin V."/>
            <person name="Barry K.W."/>
            <person name="Bougher N.L."/>
            <person name="Buchanan P."/>
            <person name="Buyck B."/>
            <person name="Bense V."/>
            <person name="Catcheside P."/>
            <person name="Chovatia M."/>
            <person name="Cooper J."/>
            <person name="Damon W."/>
            <person name="Desjardin D."/>
            <person name="Finy P."/>
            <person name="Geml J."/>
            <person name="Haridas S."/>
            <person name="Hughes K."/>
            <person name="Justo A."/>
            <person name="Karasinski D."/>
            <person name="Kautmanova I."/>
            <person name="Kiss B."/>
            <person name="Kocsube S."/>
            <person name="Kotiranta H."/>
            <person name="LaButti K.M."/>
            <person name="Lechner B.E."/>
            <person name="Liimatainen K."/>
            <person name="Lipzen A."/>
            <person name="Lukacs Z."/>
            <person name="Mihaltcheva S."/>
            <person name="Morgado L.N."/>
            <person name="Niskanen T."/>
            <person name="Noordeloos M.E."/>
            <person name="Ohm R.A."/>
            <person name="Ortiz-Santana B."/>
            <person name="Ovrebo C."/>
            <person name="Racz N."/>
            <person name="Riley R."/>
            <person name="Savchenko A."/>
            <person name="Shiryaev A."/>
            <person name="Soop K."/>
            <person name="Spirin V."/>
            <person name="Szebenyi C."/>
            <person name="Tomsovsky M."/>
            <person name="Tulloss R.E."/>
            <person name="Uehling J."/>
            <person name="Grigoriev I.V."/>
            <person name="Vagvolgyi C."/>
            <person name="Papp T."/>
            <person name="Martin F.M."/>
            <person name="Miettinen O."/>
            <person name="Hibbett D.S."/>
            <person name="Nagy L.G."/>
        </authorList>
    </citation>
    <scope>NUCLEOTIDE SEQUENCE [LARGE SCALE GENOMIC DNA]</scope>
    <source>
        <strain evidence="2 3">FP101781</strain>
    </source>
</reference>